<dbReference type="GO" id="GO:0006811">
    <property type="term" value="P:monoatomic ion transport"/>
    <property type="evidence" value="ECO:0007669"/>
    <property type="project" value="UniProtKB-KW"/>
</dbReference>
<keyword evidence="13" id="KW-0998">Cell outer membrane</keyword>
<comment type="similarity">
    <text evidence="2">Belongs to the BexD/CtrA/VexA family.</text>
</comment>
<evidence type="ECO:0000313" key="18">
    <source>
        <dbReference type="Proteomes" id="UP000281985"/>
    </source>
</evidence>
<evidence type="ECO:0000256" key="1">
    <source>
        <dbReference type="ARBA" id="ARBA00004571"/>
    </source>
</evidence>
<dbReference type="OrthoDB" id="662756at2"/>
<comment type="subcellular location">
    <subcellularLocation>
        <location evidence="1">Cell outer membrane</location>
        <topology evidence="1">Multi-pass membrane protein</topology>
    </subcellularLocation>
</comment>
<evidence type="ECO:0000256" key="2">
    <source>
        <dbReference type="ARBA" id="ARBA00009450"/>
    </source>
</evidence>
<keyword evidence="18" id="KW-1185">Reference proteome</keyword>
<accession>A0A3M0GHS0</accession>
<dbReference type="PANTHER" id="PTHR33619:SF3">
    <property type="entry name" value="POLYSACCHARIDE EXPORT PROTEIN GFCE-RELATED"/>
    <property type="match status" value="1"/>
</dbReference>
<keyword evidence="7" id="KW-0732">Signal</keyword>
<evidence type="ECO:0000256" key="12">
    <source>
        <dbReference type="ARBA" id="ARBA00023139"/>
    </source>
</evidence>
<proteinExistence type="inferred from homology"/>
<dbReference type="RefSeq" id="WP_121915624.1">
    <property type="nucleotide sequence ID" value="NZ_REFV01000001.1"/>
</dbReference>
<evidence type="ECO:0000259" key="16">
    <source>
        <dbReference type="Pfam" id="PF22461"/>
    </source>
</evidence>
<keyword evidence="5" id="KW-0762">Sugar transport</keyword>
<evidence type="ECO:0000256" key="4">
    <source>
        <dbReference type="ARBA" id="ARBA00022452"/>
    </source>
</evidence>
<dbReference type="GO" id="GO:0046930">
    <property type="term" value="C:pore complex"/>
    <property type="evidence" value="ECO:0007669"/>
    <property type="project" value="UniProtKB-KW"/>
</dbReference>
<evidence type="ECO:0000256" key="7">
    <source>
        <dbReference type="ARBA" id="ARBA00022729"/>
    </source>
</evidence>
<reference evidence="17 18" key="1">
    <citation type="submission" date="2018-10" db="EMBL/GenBank/DDBJ databases">
        <title>Dokdonia luteus sp. nov., isolated from sea water.</title>
        <authorList>
            <person name="Zhou L.Y."/>
            <person name="Du Z.J."/>
        </authorList>
    </citation>
    <scope>NUCLEOTIDE SEQUENCE [LARGE SCALE GENOMIC DNA]</scope>
    <source>
        <strain evidence="17 18">SH27</strain>
    </source>
</reference>
<evidence type="ECO:0000313" key="17">
    <source>
        <dbReference type="EMBL" id="RMB63828.1"/>
    </source>
</evidence>
<evidence type="ECO:0000259" key="15">
    <source>
        <dbReference type="Pfam" id="PF02563"/>
    </source>
</evidence>
<dbReference type="InterPro" id="IPR054765">
    <property type="entry name" value="SLBB_dom"/>
</dbReference>
<keyword evidence="4" id="KW-1134">Transmembrane beta strand</keyword>
<keyword evidence="14" id="KW-0449">Lipoprotein</keyword>
<dbReference type="GO" id="GO:0009279">
    <property type="term" value="C:cell outer membrane"/>
    <property type="evidence" value="ECO:0007669"/>
    <property type="project" value="UniProtKB-SubCell"/>
</dbReference>
<dbReference type="Gene3D" id="3.30.1950.10">
    <property type="entry name" value="wza like domain"/>
    <property type="match status" value="1"/>
</dbReference>
<keyword evidence="9" id="KW-0406">Ion transport</keyword>
<keyword evidence="11" id="KW-0472">Membrane</keyword>
<evidence type="ECO:0000256" key="6">
    <source>
        <dbReference type="ARBA" id="ARBA00022692"/>
    </source>
</evidence>
<dbReference type="InterPro" id="IPR049712">
    <property type="entry name" value="Poly_export"/>
</dbReference>
<evidence type="ECO:0000256" key="11">
    <source>
        <dbReference type="ARBA" id="ARBA00023136"/>
    </source>
</evidence>
<dbReference type="Proteomes" id="UP000281985">
    <property type="component" value="Unassembled WGS sequence"/>
</dbReference>
<evidence type="ECO:0000256" key="3">
    <source>
        <dbReference type="ARBA" id="ARBA00022448"/>
    </source>
</evidence>
<dbReference type="PROSITE" id="PS51257">
    <property type="entry name" value="PROKAR_LIPOPROTEIN"/>
    <property type="match status" value="1"/>
</dbReference>
<dbReference type="PANTHER" id="PTHR33619">
    <property type="entry name" value="POLYSACCHARIDE EXPORT PROTEIN GFCE-RELATED"/>
    <property type="match status" value="1"/>
</dbReference>
<feature type="domain" description="SLBB" evidence="16">
    <location>
        <begin position="142"/>
        <end position="221"/>
    </location>
</feature>
<feature type="domain" description="Polysaccharide export protein N-terminal" evidence="15">
    <location>
        <begin position="41"/>
        <end position="138"/>
    </location>
</feature>
<dbReference type="AlphaFoldDB" id="A0A3M0GHS0"/>
<protein>
    <submittedName>
        <fullName evidence="17">Polysaccharide export protein</fullName>
    </submittedName>
</protein>
<keyword evidence="3" id="KW-0813">Transport</keyword>
<sequence>MNFYKVIILLALILGVTSCASKKNVIYLQDIQKIDSISSSTAYTTRIAPNDLLAITVTAENMAAVQPFNLPVSTTRDVNDGAQISTVNQPYLVHNDGTIDFPKLGELKVAGLDRQEVTTLVTEKLKKYIKDPRVEVRIQNFKITVLGAVKNPGTFAIKDERVTILEALGLAGDMTIYGERSNVLVLREDEGVKKYGRLDVTKSDFLDSPYYYLRQNDVVMVEQNNAEVQKSISNPNTGIYFSVASLLLSVFVIFTR</sequence>
<comment type="caution">
    <text evidence="17">The sequence shown here is derived from an EMBL/GenBank/DDBJ whole genome shotgun (WGS) entry which is preliminary data.</text>
</comment>
<evidence type="ECO:0000256" key="10">
    <source>
        <dbReference type="ARBA" id="ARBA00023114"/>
    </source>
</evidence>
<keyword evidence="6" id="KW-0812">Transmembrane</keyword>
<evidence type="ECO:0000256" key="9">
    <source>
        <dbReference type="ARBA" id="ARBA00023065"/>
    </source>
</evidence>
<evidence type="ECO:0000256" key="8">
    <source>
        <dbReference type="ARBA" id="ARBA00023047"/>
    </source>
</evidence>
<dbReference type="GO" id="GO:0015159">
    <property type="term" value="F:polysaccharide transmembrane transporter activity"/>
    <property type="evidence" value="ECO:0007669"/>
    <property type="project" value="InterPro"/>
</dbReference>
<organism evidence="17 18">
    <name type="scientific">Dokdonia sinensis</name>
    <dbReference type="NCBI Taxonomy" id="2479847"/>
    <lineage>
        <taxon>Bacteria</taxon>
        <taxon>Pseudomonadati</taxon>
        <taxon>Bacteroidota</taxon>
        <taxon>Flavobacteriia</taxon>
        <taxon>Flavobacteriales</taxon>
        <taxon>Flavobacteriaceae</taxon>
        <taxon>Dokdonia</taxon>
    </lineage>
</organism>
<evidence type="ECO:0000256" key="14">
    <source>
        <dbReference type="ARBA" id="ARBA00023288"/>
    </source>
</evidence>
<dbReference type="InterPro" id="IPR003715">
    <property type="entry name" value="Poly_export_N"/>
</dbReference>
<name>A0A3M0GHS0_9FLAO</name>
<keyword evidence="8" id="KW-0625">Polysaccharide transport</keyword>
<keyword evidence="10" id="KW-0626">Porin</keyword>
<gene>
    <name evidence="17" type="ORF">EAX61_00090</name>
</gene>
<dbReference type="Pfam" id="PF22461">
    <property type="entry name" value="SLBB_2"/>
    <property type="match status" value="1"/>
</dbReference>
<dbReference type="EMBL" id="REFV01000001">
    <property type="protein sequence ID" value="RMB63828.1"/>
    <property type="molecule type" value="Genomic_DNA"/>
</dbReference>
<evidence type="ECO:0000256" key="13">
    <source>
        <dbReference type="ARBA" id="ARBA00023237"/>
    </source>
</evidence>
<dbReference type="Pfam" id="PF02563">
    <property type="entry name" value="Poly_export"/>
    <property type="match status" value="1"/>
</dbReference>
<dbReference type="GO" id="GO:0015288">
    <property type="term" value="F:porin activity"/>
    <property type="evidence" value="ECO:0007669"/>
    <property type="project" value="UniProtKB-KW"/>
</dbReference>
<evidence type="ECO:0000256" key="5">
    <source>
        <dbReference type="ARBA" id="ARBA00022597"/>
    </source>
</evidence>
<keyword evidence="12" id="KW-0564">Palmitate</keyword>